<evidence type="ECO:0000313" key="2">
    <source>
        <dbReference type="EMBL" id="KAF2899578.1"/>
    </source>
</evidence>
<name>A0A8K0GIW6_IGNLU</name>
<reference evidence="2" key="1">
    <citation type="submission" date="2019-08" db="EMBL/GenBank/DDBJ databases">
        <title>The genome of the North American firefly Photinus pyralis.</title>
        <authorList>
            <consortium name="Photinus pyralis genome working group"/>
            <person name="Fallon T.R."/>
            <person name="Sander Lower S.E."/>
            <person name="Weng J.-K."/>
        </authorList>
    </citation>
    <scope>NUCLEOTIDE SEQUENCE</scope>
    <source>
        <strain evidence="2">TRF0915ILg1</strain>
        <tissue evidence="2">Whole body</tissue>
    </source>
</reference>
<protein>
    <submittedName>
        <fullName evidence="2">Uncharacterized protein</fullName>
    </submittedName>
</protein>
<proteinExistence type="predicted"/>
<gene>
    <name evidence="2" type="ORF">ILUMI_06598</name>
</gene>
<evidence type="ECO:0000256" key="1">
    <source>
        <dbReference type="SAM" id="MobiDB-lite"/>
    </source>
</evidence>
<evidence type="ECO:0000313" key="3">
    <source>
        <dbReference type="Proteomes" id="UP000801492"/>
    </source>
</evidence>
<dbReference type="EMBL" id="VTPC01002746">
    <property type="protein sequence ID" value="KAF2899578.1"/>
    <property type="molecule type" value="Genomic_DNA"/>
</dbReference>
<dbReference type="Gene3D" id="3.90.320.10">
    <property type="match status" value="1"/>
</dbReference>
<organism evidence="2 3">
    <name type="scientific">Ignelater luminosus</name>
    <name type="common">Cucubano</name>
    <name type="synonym">Pyrophorus luminosus</name>
    <dbReference type="NCBI Taxonomy" id="2038154"/>
    <lineage>
        <taxon>Eukaryota</taxon>
        <taxon>Metazoa</taxon>
        <taxon>Ecdysozoa</taxon>
        <taxon>Arthropoda</taxon>
        <taxon>Hexapoda</taxon>
        <taxon>Insecta</taxon>
        <taxon>Pterygota</taxon>
        <taxon>Neoptera</taxon>
        <taxon>Endopterygota</taxon>
        <taxon>Coleoptera</taxon>
        <taxon>Polyphaga</taxon>
        <taxon>Elateriformia</taxon>
        <taxon>Elateroidea</taxon>
        <taxon>Elateridae</taxon>
        <taxon>Agrypninae</taxon>
        <taxon>Pyrophorini</taxon>
        <taxon>Ignelater</taxon>
    </lineage>
</organism>
<sequence>MALISMEKQNSSAKRRLFSKQNTEPLKKKSKGEHLSRNTDYGIYANQPEEEYNKEFILMESRLEMQKLQIQGPLNITKREKCYLMVYVNDNIPIFVEEIRKDVLFSQHKMLPTLTNFYEQCIAPELVRGNLKYNKRCIDPPYRNKNKIPNKPQI</sequence>
<keyword evidence="3" id="KW-1185">Reference proteome</keyword>
<dbReference type="InterPro" id="IPR011604">
    <property type="entry name" value="PDDEXK-like_dom_sf"/>
</dbReference>
<dbReference type="OrthoDB" id="6781756at2759"/>
<dbReference type="Proteomes" id="UP000801492">
    <property type="component" value="Unassembled WGS sequence"/>
</dbReference>
<accession>A0A8K0GIW6</accession>
<dbReference type="AlphaFoldDB" id="A0A8K0GIW6"/>
<feature type="region of interest" description="Disordered" evidence="1">
    <location>
        <begin position="1"/>
        <end position="34"/>
    </location>
</feature>
<comment type="caution">
    <text evidence="2">The sequence shown here is derived from an EMBL/GenBank/DDBJ whole genome shotgun (WGS) entry which is preliminary data.</text>
</comment>